<protein>
    <submittedName>
        <fullName evidence="2">Uncharacterized protein</fullName>
    </submittedName>
</protein>
<keyword evidence="1" id="KW-0812">Transmembrane</keyword>
<proteinExistence type="predicted"/>
<gene>
    <name evidence="2" type="ORF">EQP59_10385</name>
</gene>
<feature type="transmembrane region" description="Helical" evidence="1">
    <location>
        <begin position="255"/>
        <end position="275"/>
    </location>
</feature>
<dbReference type="OrthoDB" id="1452193at2"/>
<dbReference type="Pfam" id="PF19992">
    <property type="entry name" value="DUF6427"/>
    <property type="match status" value="1"/>
</dbReference>
<dbReference type="AlphaFoldDB" id="A0A3R5YXA3"/>
<feature type="transmembrane region" description="Helical" evidence="1">
    <location>
        <begin position="153"/>
        <end position="175"/>
    </location>
</feature>
<feature type="transmembrane region" description="Helical" evidence="1">
    <location>
        <begin position="37"/>
        <end position="55"/>
    </location>
</feature>
<dbReference type="RefSeq" id="WP_128502155.1">
    <property type="nucleotide sequence ID" value="NZ_CP035107.1"/>
</dbReference>
<feature type="transmembrane region" description="Helical" evidence="1">
    <location>
        <begin position="12"/>
        <end position="31"/>
    </location>
</feature>
<organism evidence="2 3">
    <name type="scientific">Ornithobacterium rhinotracheale</name>
    <dbReference type="NCBI Taxonomy" id="28251"/>
    <lineage>
        <taxon>Bacteria</taxon>
        <taxon>Pseudomonadati</taxon>
        <taxon>Bacteroidota</taxon>
        <taxon>Flavobacteriia</taxon>
        <taxon>Flavobacteriales</taxon>
        <taxon>Weeksellaceae</taxon>
        <taxon>Ornithobacterium</taxon>
    </lineage>
</organism>
<keyword evidence="1" id="KW-0472">Membrane</keyword>
<feature type="transmembrane region" description="Helical" evidence="1">
    <location>
        <begin position="230"/>
        <end position="249"/>
    </location>
</feature>
<name>A0A3R5YXA3_ORNRH</name>
<keyword evidence="1" id="KW-1133">Transmembrane helix</keyword>
<dbReference type="EMBL" id="CP035107">
    <property type="protein sequence ID" value="QAR31716.1"/>
    <property type="molecule type" value="Genomic_DNA"/>
</dbReference>
<feature type="transmembrane region" description="Helical" evidence="1">
    <location>
        <begin position="200"/>
        <end position="218"/>
    </location>
</feature>
<feature type="transmembrane region" description="Helical" evidence="1">
    <location>
        <begin position="67"/>
        <end position="100"/>
    </location>
</feature>
<feature type="transmembrane region" description="Helical" evidence="1">
    <location>
        <begin position="120"/>
        <end position="146"/>
    </location>
</feature>
<evidence type="ECO:0000313" key="3">
    <source>
        <dbReference type="Proteomes" id="UP000287701"/>
    </source>
</evidence>
<dbReference type="InterPro" id="IPR045625">
    <property type="entry name" value="DUF6427"/>
</dbReference>
<reference evidence="2 3" key="1">
    <citation type="submission" date="2019-01" db="EMBL/GenBank/DDBJ databases">
        <title>Whole Genome of Ornithobacterium rhinotracheale FARPER-174b.</title>
        <authorList>
            <person name="Tataje-Lavanda L.A."/>
            <person name="Montalvan A."/>
            <person name="Montesinos R."/>
            <person name="Zimic M."/>
            <person name="Fernandez-Sanchez M."/>
            <person name="Fernandez-Diaz M."/>
        </authorList>
    </citation>
    <scope>NUCLEOTIDE SEQUENCE [LARGE SCALE GENOMIC DNA]</scope>
    <source>
        <strain evidence="2 3">FARPER-174b</strain>
    </source>
</reference>
<feature type="transmembrane region" description="Helical" evidence="1">
    <location>
        <begin position="282"/>
        <end position="300"/>
    </location>
</feature>
<sequence length="311" mass="36006">MLSKILKLNQTFVSFLLYGIAIALILLQFHANLHTDFEWGAAGLFAVVMAALVGYSQWISFFNRTHYFEFFSLIAFALLVPNFSSFSFFAGFLFLMIILLQLLDEFDLGEKLLSPFDIGFFMAIACFLHPPFWIFCGFLLLHYLLLGRVMLRGLALCFLGILSFLLLIIELSILFNFSDLAPYLWNYFIPQISFHFNAKYLWLSPILALIVFGLNDYIQHINRHTAEKKMVFFNAIMFIPFAILYTILYSNEAEYAILFYIIPMALILSNYCLYASTKYKEITLLVFILSILLYKYAHLIKLPGILNDISL</sequence>
<accession>A0A3R5YXA3</accession>
<evidence type="ECO:0000256" key="1">
    <source>
        <dbReference type="SAM" id="Phobius"/>
    </source>
</evidence>
<dbReference type="Proteomes" id="UP000287701">
    <property type="component" value="Chromosome"/>
</dbReference>
<evidence type="ECO:0000313" key="2">
    <source>
        <dbReference type="EMBL" id="QAR31716.1"/>
    </source>
</evidence>